<name>A0AAW1FME3_ZOAVI</name>
<dbReference type="GO" id="GO:0008270">
    <property type="term" value="F:zinc ion binding"/>
    <property type="evidence" value="ECO:0007669"/>
    <property type="project" value="UniProtKB-KW"/>
</dbReference>
<keyword evidence="6" id="KW-1185">Reference proteome</keyword>
<dbReference type="PROSITE" id="PS50878">
    <property type="entry name" value="RT_POL"/>
    <property type="match status" value="1"/>
</dbReference>
<evidence type="ECO:0000256" key="1">
    <source>
        <dbReference type="PROSITE-ProRule" id="PRU00042"/>
    </source>
</evidence>
<dbReference type="AlphaFoldDB" id="A0AAW1FME3"/>
<dbReference type="Proteomes" id="UP001488805">
    <property type="component" value="Unassembled WGS sequence"/>
</dbReference>
<dbReference type="SUPFAM" id="SSF56672">
    <property type="entry name" value="DNA/RNA polymerases"/>
    <property type="match status" value="1"/>
</dbReference>
<dbReference type="PROSITE" id="PS50157">
    <property type="entry name" value="ZINC_FINGER_C2H2_2"/>
    <property type="match status" value="1"/>
</dbReference>
<accession>A0AAW1FME3</accession>
<gene>
    <name evidence="5" type="ORF">VZT92_005804</name>
</gene>
<comment type="caution">
    <text evidence="5">The sequence shown here is derived from an EMBL/GenBank/DDBJ whole genome shotgun (WGS) entry which is preliminary data.</text>
</comment>
<dbReference type="EMBL" id="JBCEZU010000045">
    <property type="protein sequence ID" value="KAK9535979.1"/>
    <property type="molecule type" value="Genomic_DNA"/>
</dbReference>
<dbReference type="InterPro" id="IPR043502">
    <property type="entry name" value="DNA/RNA_pol_sf"/>
</dbReference>
<dbReference type="InterPro" id="IPR000477">
    <property type="entry name" value="RT_dom"/>
</dbReference>
<feature type="domain" description="Reverse transcriptase" evidence="4">
    <location>
        <begin position="334"/>
        <end position="612"/>
    </location>
</feature>
<dbReference type="InterPro" id="IPR013087">
    <property type="entry name" value="Znf_C2H2_type"/>
</dbReference>
<sequence length="909" mass="101114">METSKRTAGDFACDYCSRVFKSVRGRSQHKRSLHLEEYEKEKLATAEQRDLPGAKRIWSKAEVQVLCDLSEVVPTVQKCAGIAIALGTGKAQEQVRNKYRLLYNNPRKKRRAREAINQRKLVVKDHLISPEPNPEPVQGLKKALKKAVKMGSLDEGDSAEGSKIHYPKRSECKKSAIELTANTLFVALSSVKPTNDGKEQAGGRGKWPKKLKTSGGKGNRRKWYYDLLRSSRAKLAKFVLDKQIGTSCLVPLKVVADTYESRWGIGEPFLGLGQFKSIGKIRNETFEPLFTPLEVLMNLRAVASNSATGPDGISKRALTQWDPSGEKLAKMFSPWLVAGKIPNAFKECRTTLLPKTMEPKKLSDINEWRPITIGSMVLRLFSRLLTRRLAKACPLHPRQRGFIAAPGCADNLMILEGVIKSGKCMGNTTAVFIDFAKAFDTVSHEHMLTVLQQKGLDEHMVKLIKNSYKGCSTTVKCVEGTTGNIAMRVGVKQGDPMSPLLFNLAMDPLVQALETEGQGLEVRGKAITAVAFADDLAILSDSWEGMTLNISILETFCELTGMKVQPKKCHGFLIASRGKSFQVNNCPAWNICGSPIHMAGPSKSIKYLGIQVSPWKGLLMQDPTLLLEKWIGAIDKTPLDPVDKVALLMNYALSRLAYAANHCMARTTVLARLDVQVRLAVKKWLHLPMCTTDGLIYSRTVDGGLGFPRLARTVPAMQVHRLHGLYHSTDDTIRKIAKQTISKDSLRRAWQRAGGGMLELPTIDSPKKVRPGETQTRAVKKRAPCDWRTEEHTRWAGLECQGAGVKHFKNDKISNCWFRNPNLPGFKPGIFSAALQLRANVYPTRELKERGRLTTTDSLCRHCQGAPETCSDILGQCPVIKDNRIRRHHKICGLLVEEARTLGWVVEQE</sequence>
<feature type="domain" description="C2H2-type" evidence="3">
    <location>
        <begin position="11"/>
        <end position="39"/>
    </location>
</feature>
<dbReference type="PANTHER" id="PTHR19446">
    <property type="entry name" value="REVERSE TRANSCRIPTASES"/>
    <property type="match status" value="1"/>
</dbReference>
<keyword evidence="1" id="KW-0862">Zinc</keyword>
<organism evidence="5 6">
    <name type="scientific">Zoarces viviparus</name>
    <name type="common">Viviparous eelpout</name>
    <name type="synonym">Blennius viviparus</name>
    <dbReference type="NCBI Taxonomy" id="48416"/>
    <lineage>
        <taxon>Eukaryota</taxon>
        <taxon>Metazoa</taxon>
        <taxon>Chordata</taxon>
        <taxon>Craniata</taxon>
        <taxon>Vertebrata</taxon>
        <taxon>Euteleostomi</taxon>
        <taxon>Actinopterygii</taxon>
        <taxon>Neopterygii</taxon>
        <taxon>Teleostei</taxon>
        <taxon>Neoteleostei</taxon>
        <taxon>Acanthomorphata</taxon>
        <taxon>Eupercaria</taxon>
        <taxon>Perciformes</taxon>
        <taxon>Cottioidei</taxon>
        <taxon>Zoarcales</taxon>
        <taxon>Zoarcidae</taxon>
        <taxon>Zoarcinae</taxon>
        <taxon>Zoarces</taxon>
    </lineage>
</organism>
<dbReference type="CDD" id="cd01650">
    <property type="entry name" value="RT_nLTR_like"/>
    <property type="match status" value="1"/>
</dbReference>
<keyword evidence="1" id="KW-0479">Metal-binding</keyword>
<evidence type="ECO:0000259" key="3">
    <source>
        <dbReference type="PROSITE" id="PS50157"/>
    </source>
</evidence>
<feature type="compositionally biased region" description="Basic residues" evidence="2">
    <location>
        <begin position="206"/>
        <end position="215"/>
    </location>
</feature>
<keyword evidence="1" id="KW-0863">Zinc-finger</keyword>
<feature type="region of interest" description="Disordered" evidence="2">
    <location>
        <begin position="195"/>
        <end position="215"/>
    </location>
</feature>
<evidence type="ECO:0000313" key="6">
    <source>
        <dbReference type="Proteomes" id="UP001488805"/>
    </source>
</evidence>
<reference evidence="5 6" key="1">
    <citation type="journal article" date="2024" name="Genome Biol. Evol.">
        <title>Chromosome-level genome assembly of the viviparous eelpout Zoarces viviparus.</title>
        <authorList>
            <person name="Fuhrmann N."/>
            <person name="Brasseur M.V."/>
            <person name="Bakowski C.E."/>
            <person name="Podsiadlowski L."/>
            <person name="Prost S."/>
            <person name="Krehenwinkel H."/>
            <person name="Mayer C."/>
        </authorList>
    </citation>
    <scope>NUCLEOTIDE SEQUENCE [LARGE SCALE GENOMIC DNA]</scope>
    <source>
        <strain evidence="5">NO-MEL_2022_Ind0_liver</strain>
    </source>
</reference>
<evidence type="ECO:0000256" key="2">
    <source>
        <dbReference type="SAM" id="MobiDB-lite"/>
    </source>
</evidence>
<evidence type="ECO:0000259" key="4">
    <source>
        <dbReference type="PROSITE" id="PS50878"/>
    </source>
</evidence>
<protein>
    <recommendedName>
        <fullName evidence="7">Reverse transcriptase</fullName>
    </recommendedName>
</protein>
<evidence type="ECO:0000313" key="5">
    <source>
        <dbReference type="EMBL" id="KAK9535979.1"/>
    </source>
</evidence>
<dbReference type="PROSITE" id="PS00028">
    <property type="entry name" value="ZINC_FINGER_C2H2_1"/>
    <property type="match status" value="1"/>
</dbReference>
<proteinExistence type="predicted"/>
<evidence type="ECO:0008006" key="7">
    <source>
        <dbReference type="Google" id="ProtNLM"/>
    </source>
</evidence>
<dbReference type="Pfam" id="PF00078">
    <property type="entry name" value="RVT_1"/>
    <property type="match status" value="1"/>
</dbReference>